<dbReference type="InterPro" id="IPR036387">
    <property type="entry name" value="Neurhyp_horm_dom_sf"/>
</dbReference>
<evidence type="ECO:0000313" key="12">
    <source>
        <dbReference type="Proteomes" id="UP000824219"/>
    </source>
</evidence>
<dbReference type="GO" id="GO:0005615">
    <property type="term" value="C:extracellular space"/>
    <property type="evidence" value="ECO:0007669"/>
    <property type="project" value="UniProtKB-KW"/>
</dbReference>
<keyword evidence="7" id="KW-1015">Disulfide bond</keyword>
<evidence type="ECO:0000256" key="6">
    <source>
        <dbReference type="ARBA" id="ARBA00022815"/>
    </source>
</evidence>
<keyword evidence="6" id="KW-0027">Amidation</keyword>
<evidence type="ECO:0000256" key="1">
    <source>
        <dbReference type="ARBA" id="ARBA00007369"/>
    </source>
</evidence>
<keyword evidence="4" id="KW-0372">Hormone</keyword>
<comment type="similarity">
    <text evidence="1">Belongs to the vasopressin/oxytocin family.</text>
</comment>
<keyword evidence="8" id="KW-0812">Transmembrane</keyword>
<keyword evidence="2" id="KW-0202">Cytokine</keyword>
<evidence type="ECO:0000256" key="9">
    <source>
        <dbReference type="SAM" id="SignalP"/>
    </source>
</evidence>
<feature type="signal peptide" evidence="9">
    <location>
        <begin position="1"/>
        <end position="19"/>
    </location>
</feature>
<dbReference type="GO" id="GO:0005185">
    <property type="term" value="F:neurohypophyseal hormone activity"/>
    <property type="evidence" value="ECO:0007669"/>
    <property type="project" value="InterPro"/>
</dbReference>
<dbReference type="PANTHER" id="PTHR11681:SF5">
    <property type="entry name" value="ISOTOCIN"/>
    <property type="match status" value="1"/>
</dbReference>
<dbReference type="Gene3D" id="2.40.50.40">
    <property type="match status" value="1"/>
</dbReference>
<dbReference type="InterPro" id="IPR000981">
    <property type="entry name" value="Neurhyp_horm"/>
</dbReference>
<dbReference type="FunFam" id="2.60.9.10:FF:000001">
    <property type="entry name" value="oxytocin-neurophysin 1"/>
    <property type="match status" value="1"/>
</dbReference>
<evidence type="ECO:0000256" key="4">
    <source>
        <dbReference type="ARBA" id="ARBA00022702"/>
    </source>
</evidence>
<keyword evidence="5 9" id="KW-0732">Signal</keyword>
<keyword evidence="3" id="KW-0165">Cleavage on pair of basic residues</keyword>
<keyword evidence="8" id="KW-0472">Membrane</keyword>
<comment type="caution">
    <text evidence="11">The sequence shown here is derived from an EMBL/GenBank/DDBJ whole genome shotgun (WGS) entry which is preliminary data.</text>
</comment>
<dbReference type="Pfam" id="PF00048">
    <property type="entry name" value="IL8"/>
    <property type="match status" value="1"/>
</dbReference>
<dbReference type="GO" id="GO:0030141">
    <property type="term" value="C:secretory granule"/>
    <property type="evidence" value="ECO:0007669"/>
    <property type="project" value="TreeGrafter"/>
</dbReference>
<dbReference type="OrthoDB" id="10056056at2759"/>
<dbReference type="SUPFAM" id="SSF54117">
    <property type="entry name" value="Interleukin 8-like chemokines"/>
    <property type="match status" value="1"/>
</dbReference>
<dbReference type="Pfam" id="PF00184">
    <property type="entry name" value="Hormone_5"/>
    <property type="match status" value="1"/>
</dbReference>
<evidence type="ECO:0000256" key="2">
    <source>
        <dbReference type="ARBA" id="ARBA00022514"/>
    </source>
</evidence>
<reference evidence="11 12" key="1">
    <citation type="submission" date="2021-06" db="EMBL/GenBank/DDBJ databases">
        <title>Chromosome-level genome assembly of the red-tail catfish (Hemibagrus wyckioides).</title>
        <authorList>
            <person name="Shao F."/>
        </authorList>
    </citation>
    <scope>NUCLEOTIDE SEQUENCE [LARGE SCALE GENOMIC DNA]</scope>
    <source>
        <strain evidence="11">EC202008001</strain>
        <tissue evidence="11">Blood</tissue>
    </source>
</reference>
<protein>
    <recommendedName>
        <fullName evidence="10">Chemokine interleukin-8-like domain-containing protein</fullName>
    </recommendedName>
</protein>
<feature type="domain" description="Chemokine interleukin-8-like" evidence="10">
    <location>
        <begin position="166"/>
        <end position="224"/>
    </location>
</feature>
<dbReference type="PRINTS" id="PR00831">
    <property type="entry name" value="NEUROPHYSIN"/>
</dbReference>
<dbReference type="InterPro" id="IPR036048">
    <property type="entry name" value="Interleukin_8-like_sf"/>
</dbReference>
<feature type="transmembrane region" description="Helical" evidence="8">
    <location>
        <begin position="145"/>
        <end position="171"/>
    </location>
</feature>
<gene>
    <name evidence="11" type="ORF">KOW79_004179</name>
</gene>
<evidence type="ECO:0000256" key="7">
    <source>
        <dbReference type="ARBA" id="ARBA00023157"/>
    </source>
</evidence>
<keyword evidence="12" id="KW-1185">Reference proteome</keyword>
<evidence type="ECO:0000256" key="8">
    <source>
        <dbReference type="SAM" id="Phobius"/>
    </source>
</evidence>
<dbReference type="Pfam" id="PF00220">
    <property type="entry name" value="Hormone_4"/>
    <property type="match status" value="1"/>
</dbReference>
<feature type="chain" id="PRO_5038615510" description="Chemokine interleukin-8-like domain-containing protein" evidence="9">
    <location>
        <begin position="20"/>
        <end position="228"/>
    </location>
</feature>
<evidence type="ECO:0000256" key="3">
    <source>
        <dbReference type="ARBA" id="ARBA00022685"/>
    </source>
</evidence>
<dbReference type="AlphaFoldDB" id="A0A9D3SR68"/>
<dbReference type="Proteomes" id="UP000824219">
    <property type="component" value="Linkage Group LG05"/>
</dbReference>
<evidence type="ECO:0000259" key="10">
    <source>
        <dbReference type="Pfam" id="PF00048"/>
    </source>
</evidence>
<evidence type="ECO:0000256" key="5">
    <source>
        <dbReference type="ARBA" id="ARBA00022729"/>
    </source>
</evidence>
<dbReference type="SUPFAM" id="SSF49606">
    <property type="entry name" value="Neurophysin II"/>
    <property type="match status" value="1"/>
</dbReference>
<accession>A0A9D3SR68</accession>
<organism evidence="11 12">
    <name type="scientific">Hemibagrus wyckioides</name>
    <dbReference type="NCBI Taxonomy" id="337641"/>
    <lineage>
        <taxon>Eukaryota</taxon>
        <taxon>Metazoa</taxon>
        <taxon>Chordata</taxon>
        <taxon>Craniata</taxon>
        <taxon>Vertebrata</taxon>
        <taxon>Euteleostomi</taxon>
        <taxon>Actinopterygii</taxon>
        <taxon>Neopterygii</taxon>
        <taxon>Teleostei</taxon>
        <taxon>Ostariophysi</taxon>
        <taxon>Siluriformes</taxon>
        <taxon>Bagridae</taxon>
        <taxon>Hemibagrus</taxon>
    </lineage>
</organism>
<dbReference type="PROSITE" id="PS00264">
    <property type="entry name" value="NEUROHYPOPHYS_HORM"/>
    <property type="match status" value="1"/>
</dbReference>
<name>A0A9D3SR68_9TELE</name>
<proteinExistence type="inferred from homology"/>
<keyword evidence="8" id="KW-1133">Transmembrane helix</keyword>
<dbReference type="SMART" id="SM00003">
    <property type="entry name" value="NH"/>
    <property type="match status" value="1"/>
</dbReference>
<sequence>MFVSSLALRLLCLVSLTCACYIQNCPRGGKRASADPATRQCMACGPRDSGRCFGPNICCAAGLGCSVGSPEALSCTEEDYIPTPCENGGRACGSEGGRCAAPGVCCNSDKLEDESRRYLTDKLLFLQRVSEYLYMFILTMEPRAAAVLLLLLCAIIITTEGFIPICCTGTADKLNSKIIRKAHSYKIQSDAGACEIKALILYVGSKKLCFHPKMEKKVKRMLKKNRHF</sequence>
<dbReference type="GO" id="GO:0008009">
    <property type="term" value="F:chemokine activity"/>
    <property type="evidence" value="ECO:0007669"/>
    <property type="project" value="InterPro"/>
</dbReference>
<dbReference type="Gene3D" id="2.60.9.10">
    <property type="entry name" value="Neurohypophysial hormone domain"/>
    <property type="match status" value="1"/>
</dbReference>
<evidence type="ECO:0000313" key="11">
    <source>
        <dbReference type="EMBL" id="KAG7332345.1"/>
    </source>
</evidence>
<dbReference type="EMBL" id="JAHKSW010000005">
    <property type="protein sequence ID" value="KAG7332345.1"/>
    <property type="molecule type" value="Genomic_DNA"/>
</dbReference>
<dbReference type="GO" id="GO:0006955">
    <property type="term" value="P:immune response"/>
    <property type="evidence" value="ECO:0007669"/>
    <property type="project" value="InterPro"/>
</dbReference>
<dbReference type="InterPro" id="IPR001811">
    <property type="entry name" value="Chemokine_IL8-like_dom"/>
</dbReference>
<dbReference type="PANTHER" id="PTHR11681">
    <property type="entry name" value="NEUROPHYSIN"/>
    <property type="match status" value="1"/>
</dbReference>
<dbReference type="InterPro" id="IPR022423">
    <property type="entry name" value="Neurohypophysial_hormone_CS"/>
</dbReference>